<evidence type="ECO:0000313" key="3">
    <source>
        <dbReference type="Proteomes" id="UP000198756"/>
    </source>
</evidence>
<evidence type="ECO:0000313" key="2">
    <source>
        <dbReference type="EMBL" id="SDA97054.1"/>
    </source>
</evidence>
<feature type="region of interest" description="Disordered" evidence="1">
    <location>
        <begin position="1"/>
        <end position="74"/>
    </location>
</feature>
<reference evidence="3" key="1">
    <citation type="submission" date="2016-10" db="EMBL/GenBank/DDBJ databases">
        <authorList>
            <person name="Varghese N."/>
            <person name="Submissions S."/>
        </authorList>
    </citation>
    <scope>NUCLEOTIDE SEQUENCE [LARGE SCALE GENOMIC DNA]</scope>
    <source>
        <strain evidence="3">DSM 22703</strain>
    </source>
</reference>
<name>A0A1G5ZQG0_9BACT</name>
<dbReference type="Proteomes" id="UP000198756">
    <property type="component" value="Unassembled WGS sequence"/>
</dbReference>
<feature type="non-terminal residue" evidence="2">
    <location>
        <position position="1"/>
    </location>
</feature>
<gene>
    <name evidence="2" type="ORF">SAMN03080617_04320</name>
</gene>
<organism evidence="2 3">
    <name type="scientific">Algoriphagus alkaliphilus</name>
    <dbReference type="NCBI Taxonomy" id="279824"/>
    <lineage>
        <taxon>Bacteria</taxon>
        <taxon>Pseudomonadati</taxon>
        <taxon>Bacteroidota</taxon>
        <taxon>Cytophagia</taxon>
        <taxon>Cytophagales</taxon>
        <taxon>Cyclobacteriaceae</taxon>
        <taxon>Algoriphagus</taxon>
    </lineage>
</organism>
<dbReference type="EMBL" id="FMXE01000058">
    <property type="protein sequence ID" value="SDA97054.1"/>
    <property type="molecule type" value="Genomic_DNA"/>
</dbReference>
<evidence type="ECO:0000256" key="1">
    <source>
        <dbReference type="SAM" id="MobiDB-lite"/>
    </source>
</evidence>
<protein>
    <submittedName>
        <fullName evidence="2">Uncharacterized protein</fullName>
    </submittedName>
</protein>
<sequence>LQRLPSGSPKTGDEPGQSGVYPAILPAYPPKGNGTDQALWDIGKFGKANNDSDHSSGTWTAASRTRKQSPRNIQSKILPLLPKGKHGEHSAPAQAWPAQGGVFCCPDPILIPDFDRAGEAMPVCRQGRPILQKSPSKTGLEGQKIL</sequence>
<keyword evidence="3" id="KW-1185">Reference proteome</keyword>
<dbReference type="AlphaFoldDB" id="A0A1G5ZQG0"/>
<accession>A0A1G5ZQG0</accession>
<proteinExistence type="predicted"/>